<evidence type="ECO:0000256" key="2">
    <source>
        <dbReference type="ARBA" id="ARBA00022448"/>
    </source>
</evidence>
<protein>
    <submittedName>
        <fullName evidence="9">Major facilitator superfamily MFS-1 domain containing protein</fullName>
    </submittedName>
</protein>
<evidence type="ECO:0000256" key="1">
    <source>
        <dbReference type="ARBA" id="ARBA00004127"/>
    </source>
</evidence>
<dbReference type="InterPro" id="IPR051068">
    <property type="entry name" value="MFS_Domain-Containing_Protein"/>
</dbReference>
<evidence type="ECO:0000256" key="4">
    <source>
        <dbReference type="ARBA" id="ARBA00022989"/>
    </source>
</evidence>
<dbReference type="AlphaFoldDB" id="A0AAN8FM79"/>
<sequence length="140" mass="15619">MIRKNHQEDSDAETVSKSDEAEPSKTPWRSIYIAGGCSFIQAAQASIFFSSMWPYLKKLNPHAVETEYGFIVAMYSLGQCISAPSFGYWSNRIEQVRLPLLTGFVFMMVGNSIYLSLQFFASSSVTIVMMIARFITGSGT</sequence>
<evidence type="ECO:0000259" key="8">
    <source>
        <dbReference type="PROSITE" id="PS50850"/>
    </source>
</evidence>
<evidence type="ECO:0000256" key="6">
    <source>
        <dbReference type="SAM" id="MobiDB-lite"/>
    </source>
</evidence>
<dbReference type="Pfam" id="PF07690">
    <property type="entry name" value="MFS_1"/>
    <property type="match status" value="1"/>
</dbReference>
<dbReference type="EMBL" id="WIXE01005892">
    <property type="protein sequence ID" value="KAK5981791.1"/>
    <property type="molecule type" value="Genomic_DNA"/>
</dbReference>
<feature type="region of interest" description="Disordered" evidence="6">
    <location>
        <begin position="1"/>
        <end position="23"/>
    </location>
</feature>
<keyword evidence="3 7" id="KW-0812">Transmembrane</keyword>
<keyword evidence="10" id="KW-1185">Reference proteome</keyword>
<dbReference type="InterPro" id="IPR036259">
    <property type="entry name" value="MFS_trans_sf"/>
</dbReference>
<comment type="subcellular location">
    <subcellularLocation>
        <location evidence="1">Endomembrane system</location>
        <topology evidence="1">Multi-pass membrane protein</topology>
    </subcellularLocation>
</comment>
<feature type="non-terminal residue" evidence="9">
    <location>
        <position position="140"/>
    </location>
</feature>
<dbReference type="GO" id="GO:0005765">
    <property type="term" value="C:lysosomal membrane"/>
    <property type="evidence" value="ECO:0007669"/>
    <property type="project" value="TreeGrafter"/>
</dbReference>
<dbReference type="InterPro" id="IPR020846">
    <property type="entry name" value="MFS_dom"/>
</dbReference>
<dbReference type="SUPFAM" id="SSF103473">
    <property type="entry name" value="MFS general substrate transporter"/>
    <property type="match status" value="1"/>
</dbReference>
<gene>
    <name evidence="9" type="ORF">GCK32_018705</name>
</gene>
<dbReference type="PROSITE" id="PS50850">
    <property type="entry name" value="MFS"/>
    <property type="match status" value="1"/>
</dbReference>
<dbReference type="PANTHER" id="PTHR23510">
    <property type="entry name" value="INNER MEMBRANE TRANSPORT PROTEIN YAJR"/>
    <property type="match status" value="1"/>
</dbReference>
<dbReference type="PANTHER" id="PTHR23510:SF3">
    <property type="entry name" value="MAJOR FACILITATOR SUPERFAMILY DOMAIN-CONTAINING PROTEIN 8"/>
    <property type="match status" value="1"/>
</dbReference>
<dbReference type="GO" id="GO:0022857">
    <property type="term" value="F:transmembrane transporter activity"/>
    <property type="evidence" value="ECO:0007669"/>
    <property type="project" value="InterPro"/>
</dbReference>
<feature type="transmembrane region" description="Helical" evidence="7">
    <location>
        <begin position="68"/>
        <end position="89"/>
    </location>
</feature>
<evidence type="ECO:0000256" key="5">
    <source>
        <dbReference type="ARBA" id="ARBA00023136"/>
    </source>
</evidence>
<comment type="caution">
    <text evidence="9">The sequence shown here is derived from an EMBL/GenBank/DDBJ whole genome shotgun (WGS) entry which is preliminary data.</text>
</comment>
<keyword evidence="4 7" id="KW-1133">Transmembrane helix</keyword>
<dbReference type="Proteomes" id="UP001331761">
    <property type="component" value="Unassembled WGS sequence"/>
</dbReference>
<evidence type="ECO:0000313" key="10">
    <source>
        <dbReference type="Proteomes" id="UP001331761"/>
    </source>
</evidence>
<reference evidence="9 10" key="1">
    <citation type="submission" date="2019-10" db="EMBL/GenBank/DDBJ databases">
        <title>Assembly and Annotation for the nematode Trichostrongylus colubriformis.</title>
        <authorList>
            <person name="Martin J."/>
        </authorList>
    </citation>
    <scope>NUCLEOTIDE SEQUENCE [LARGE SCALE GENOMIC DNA]</scope>
    <source>
        <strain evidence="9">G859</strain>
        <tissue evidence="9">Whole worm</tissue>
    </source>
</reference>
<dbReference type="InterPro" id="IPR011701">
    <property type="entry name" value="MFS"/>
</dbReference>
<keyword evidence="5 7" id="KW-0472">Membrane</keyword>
<name>A0AAN8FM79_TRICO</name>
<accession>A0AAN8FM79</accession>
<evidence type="ECO:0000256" key="7">
    <source>
        <dbReference type="SAM" id="Phobius"/>
    </source>
</evidence>
<keyword evidence="2" id="KW-0813">Transport</keyword>
<evidence type="ECO:0000313" key="9">
    <source>
        <dbReference type="EMBL" id="KAK5981791.1"/>
    </source>
</evidence>
<feature type="transmembrane region" description="Helical" evidence="7">
    <location>
        <begin position="31"/>
        <end position="56"/>
    </location>
</feature>
<evidence type="ECO:0000256" key="3">
    <source>
        <dbReference type="ARBA" id="ARBA00022692"/>
    </source>
</evidence>
<feature type="transmembrane region" description="Helical" evidence="7">
    <location>
        <begin position="119"/>
        <end position="136"/>
    </location>
</feature>
<organism evidence="9 10">
    <name type="scientific">Trichostrongylus colubriformis</name>
    <name type="common">Black scour worm</name>
    <dbReference type="NCBI Taxonomy" id="6319"/>
    <lineage>
        <taxon>Eukaryota</taxon>
        <taxon>Metazoa</taxon>
        <taxon>Ecdysozoa</taxon>
        <taxon>Nematoda</taxon>
        <taxon>Chromadorea</taxon>
        <taxon>Rhabditida</taxon>
        <taxon>Rhabditina</taxon>
        <taxon>Rhabditomorpha</taxon>
        <taxon>Strongyloidea</taxon>
        <taxon>Trichostrongylidae</taxon>
        <taxon>Trichostrongylus</taxon>
    </lineage>
</organism>
<dbReference type="Gene3D" id="1.20.1250.20">
    <property type="entry name" value="MFS general substrate transporter like domains"/>
    <property type="match status" value="1"/>
</dbReference>
<proteinExistence type="predicted"/>
<feature type="domain" description="Major facilitator superfamily (MFS) profile" evidence="8">
    <location>
        <begin position="30"/>
        <end position="140"/>
    </location>
</feature>
<dbReference type="GO" id="GO:0012505">
    <property type="term" value="C:endomembrane system"/>
    <property type="evidence" value="ECO:0007669"/>
    <property type="project" value="UniProtKB-SubCell"/>
</dbReference>